<gene>
    <name evidence="2" type="ORF">GSCOC_T00014626001</name>
</gene>
<dbReference type="AlphaFoldDB" id="A0A068TM78"/>
<accession>A0A068TM78</accession>
<evidence type="ECO:0000256" key="1">
    <source>
        <dbReference type="SAM" id="MobiDB-lite"/>
    </source>
</evidence>
<reference evidence="3" key="1">
    <citation type="journal article" date="2014" name="Science">
        <title>The coffee genome provides insight into the convergent evolution of caffeine biosynthesis.</title>
        <authorList>
            <person name="Denoeud F."/>
            <person name="Carretero-Paulet L."/>
            <person name="Dereeper A."/>
            <person name="Droc G."/>
            <person name="Guyot R."/>
            <person name="Pietrella M."/>
            <person name="Zheng C."/>
            <person name="Alberti A."/>
            <person name="Anthony F."/>
            <person name="Aprea G."/>
            <person name="Aury J.M."/>
            <person name="Bento P."/>
            <person name="Bernard M."/>
            <person name="Bocs S."/>
            <person name="Campa C."/>
            <person name="Cenci A."/>
            <person name="Combes M.C."/>
            <person name="Crouzillat D."/>
            <person name="Da Silva C."/>
            <person name="Daddiego L."/>
            <person name="De Bellis F."/>
            <person name="Dussert S."/>
            <person name="Garsmeur O."/>
            <person name="Gayraud T."/>
            <person name="Guignon V."/>
            <person name="Jahn K."/>
            <person name="Jamilloux V."/>
            <person name="Joet T."/>
            <person name="Labadie K."/>
            <person name="Lan T."/>
            <person name="Leclercq J."/>
            <person name="Lepelley M."/>
            <person name="Leroy T."/>
            <person name="Li L.T."/>
            <person name="Librado P."/>
            <person name="Lopez L."/>
            <person name="Munoz A."/>
            <person name="Noel B."/>
            <person name="Pallavicini A."/>
            <person name="Perrotta G."/>
            <person name="Poncet V."/>
            <person name="Pot D."/>
            <person name="Priyono X."/>
            <person name="Rigoreau M."/>
            <person name="Rouard M."/>
            <person name="Rozas J."/>
            <person name="Tranchant-Dubreuil C."/>
            <person name="VanBuren R."/>
            <person name="Zhang Q."/>
            <person name="Andrade A.C."/>
            <person name="Argout X."/>
            <person name="Bertrand B."/>
            <person name="de Kochko A."/>
            <person name="Graziosi G."/>
            <person name="Henry R.J."/>
            <person name="Jayarama X."/>
            <person name="Ming R."/>
            <person name="Nagai C."/>
            <person name="Rounsley S."/>
            <person name="Sankoff D."/>
            <person name="Giuliano G."/>
            <person name="Albert V.A."/>
            <person name="Wincker P."/>
            <person name="Lashermes P."/>
        </authorList>
    </citation>
    <scope>NUCLEOTIDE SEQUENCE [LARGE SCALE GENOMIC DNA]</scope>
    <source>
        <strain evidence="3">cv. DH200-94</strain>
    </source>
</reference>
<proteinExistence type="predicted"/>
<dbReference type="Proteomes" id="UP000295252">
    <property type="component" value="Chromosome IV"/>
</dbReference>
<organism evidence="2 3">
    <name type="scientific">Coffea canephora</name>
    <name type="common">Robusta coffee</name>
    <dbReference type="NCBI Taxonomy" id="49390"/>
    <lineage>
        <taxon>Eukaryota</taxon>
        <taxon>Viridiplantae</taxon>
        <taxon>Streptophyta</taxon>
        <taxon>Embryophyta</taxon>
        <taxon>Tracheophyta</taxon>
        <taxon>Spermatophyta</taxon>
        <taxon>Magnoliopsida</taxon>
        <taxon>eudicotyledons</taxon>
        <taxon>Gunneridae</taxon>
        <taxon>Pentapetalae</taxon>
        <taxon>asterids</taxon>
        <taxon>lamiids</taxon>
        <taxon>Gentianales</taxon>
        <taxon>Rubiaceae</taxon>
        <taxon>Ixoroideae</taxon>
        <taxon>Gardenieae complex</taxon>
        <taxon>Bertiereae - Coffeeae clade</taxon>
        <taxon>Coffeeae</taxon>
        <taxon>Coffea</taxon>
    </lineage>
</organism>
<name>A0A068TM78_COFCA</name>
<dbReference type="EMBL" id="HG739085">
    <property type="protein sequence ID" value="CDO97316.1"/>
    <property type="molecule type" value="Genomic_DNA"/>
</dbReference>
<feature type="region of interest" description="Disordered" evidence="1">
    <location>
        <begin position="1"/>
        <end position="65"/>
    </location>
</feature>
<protein>
    <submittedName>
        <fullName evidence="2">Uncharacterized protein</fullName>
    </submittedName>
</protein>
<keyword evidence="3" id="KW-1185">Reference proteome</keyword>
<dbReference type="Gramene" id="CDO97316">
    <property type="protein sequence ID" value="CDO97316"/>
    <property type="gene ID" value="GSCOC_T00014626001"/>
</dbReference>
<evidence type="ECO:0000313" key="3">
    <source>
        <dbReference type="Proteomes" id="UP000295252"/>
    </source>
</evidence>
<sequence>MLNFAQLKMKTSTPKPTVKRTREIDSSGNDLKQCYQIKGARSPANSSGNKLKQRVNRDCPAADLN</sequence>
<evidence type="ECO:0000313" key="2">
    <source>
        <dbReference type="EMBL" id="CDO97316.1"/>
    </source>
</evidence>
<dbReference type="InParanoid" id="A0A068TM78"/>